<evidence type="ECO:0000256" key="11">
    <source>
        <dbReference type="ARBA" id="ARBA00047550"/>
    </source>
</evidence>
<evidence type="ECO:0000256" key="4">
    <source>
        <dbReference type="ARBA" id="ARBA00012851"/>
    </source>
</evidence>
<dbReference type="GO" id="GO:0009231">
    <property type="term" value="P:riboflavin biosynthetic process"/>
    <property type="evidence" value="ECO:0007669"/>
    <property type="project" value="UniProtKB-KW"/>
</dbReference>
<feature type="transmembrane region" description="Helical" evidence="13">
    <location>
        <begin position="6"/>
        <end position="24"/>
    </location>
</feature>
<gene>
    <name evidence="15" type="ORF">FFLO_01549</name>
</gene>
<dbReference type="GO" id="GO:0008703">
    <property type="term" value="F:5-amino-6-(5-phosphoribosylamino)uracil reductase activity"/>
    <property type="evidence" value="ECO:0007669"/>
    <property type="project" value="InterPro"/>
</dbReference>
<evidence type="ECO:0000256" key="10">
    <source>
        <dbReference type="ARBA" id="ARBA00031630"/>
    </source>
</evidence>
<dbReference type="InterPro" id="IPR002734">
    <property type="entry name" value="RibDG_C"/>
</dbReference>
<proteinExistence type="inferred from homology"/>
<organism evidence="15 16">
    <name type="scientific">Filobasidium floriforme</name>
    <dbReference type="NCBI Taxonomy" id="5210"/>
    <lineage>
        <taxon>Eukaryota</taxon>
        <taxon>Fungi</taxon>
        <taxon>Dikarya</taxon>
        <taxon>Basidiomycota</taxon>
        <taxon>Agaricomycotina</taxon>
        <taxon>Tremellomycetes</taxon>
        <taxon>Filobasidiales</taxon>
        <taxon>Filobasidiaceae</taxon>
        <taxon>Filobasidium</taxon>
    </lineage>
</organism>
<dbReference type="PANTHER" id="PTHR38011:SF7">
    <property type="entry name" value="2,5-DIAMINO-6-RIBOSYLAMINO-4(3H)-PYRIMIDINONE 5'-PHOSPHATE REDUCTASE"/>
    <property type="match status" value="1"/>
</dbReference>
<dbReference type="AlphaFoldDB" id="A0A8K0JUE3"/>
<keyword evidence="16" id="KW-1185">Reference proteome</keyword>
<keyword evidence="6" id="KW-0686">Riboflavin biosynthesis</keyword>
<evidence type="ECO:0000256" key="6">
    <source>
        <dbReference type="ARBA" id="ARBA00022619"/>
    </source>
</evidence>
<sequence>MDCLFLLPIFAGISLLVLLVQCFGPQTYRFVSQKISNMRGYEAVPVEDDEEPEAPPAPKTYMPSEGLAKDFMKRVRDVGVVAWTFDFFRLLLVMTLLALSIYATVVAHAPALHGHPGENQNKGFDESGTDIFEALRKKGGKKHRKNRKAKFDFVTQEWIEFGTTVFYAYNLVLCAILLGLKAGSSIRKIISLHLHLILFLAWLVFAYRDLYPLLTRKLTPVDVLHAPAWLTWTRLSLLTVTAAVIPALQPRRYFELLAPRSIINSNSQSDQNEAPVQPQNRAPWFLSRFIPERESRIEPHITLTFAQSADGKIAGPGGKQVALSGKESMLMTHWMRSMHDAIMIGIGTAANDDPRLNVRLLPQAYQSETPQPIVLDPQLRLSPTARMLQALHDETTPHAKNPWLLCQKIQDWDQDIRKRKAALEQAGARIIEHDMPGGRMDLSLLPTLLRSLNVRSVMVEGGASIIDQFLVTTCNDETGQQRPLADCVIVTVAPSNIGDEGVAYGAGKGLQAIKSTFKGIYAERFGQDSVLVFQP</sequence>
<dbReference type="OrthoDB" id="5432at2759"/>
<comment type="pathway">
    <text evidence="2">Cofactor biosynthesis; riboflavin biosynthesis.</text>
</comment>
<evidence type="ECO:0000256" key="3">
    <source>
        <dbReference type="ARBA" id="ARBA00009723"/>
    </source>
</evidence>
<feature type="transmembrane region" description="Helical" evidence="13">
    <location>
        <begin position="80"/>
        <end position="103"/>
    </location>
</feature>
<keyword evidence="7" id="KW-0521">NADP</keyword>
<comment type="caution">
    <text evidence="15">The sequence shown here is derived from an EMBL/GenBank/DDBJ whole genome shotgun (WGS) entry which is preliminary data.</text>
</comment>
<dbReference type="EMBL" id="JABELV010000022">
    <property type="protein sequence ID" value="KAG7562991.1"/>
    <property type="molecule type" value="Genomic_DNA"/>
</dbReference>
<dbReference type="Proteomes" id="UP000812966">
    <property type="component" value="Unassembled WGS sequence"/>
</dbReference>
<evidence type="ECO:0000256" key="13">
    <source>
        <dbReference type="SAM" id="Phobius"/>
    </source>
</evidence>
<accession>A0A8K0JUE3</accession>
<evidence type="ECO:0000256" key="2">
    <source>
        <dbReference type="ARBA" id="ARBA00005104"/>
    </source>
</evidence>
<feature type="domain" description="Bacterial bifunctional deaminase-reductase C-terminal" evidence="14">
    <location>
        <begin position="299"/>
        <end position="521"/>
    </location>
</feature>
<dbReference type="PANTHER" id="PTHR38011">
    <property type="entry name" value="DIHYDROFOLATE REDUCTASE FAMILY PROTEIN (AFU_ORTHOLOGUE AFUA_8G06820)"/>
    <property type="match status" value="1"/>
</dbReference>
<evidence type="ECO:0000256" key="7">
    <source>
        <dbReference type="ARBA" id="ARBA00022857"/>
    </source>
</evidence>
<comment type="function">
    <text evidence="1">Catalyzes an early step in riboflavin biosynthesis, the NADPH-dependent reduction of the ribose side chain of 2,5-diamino-6-ribosylamino-4(3H)-pyrimidinone 5'-phosphate, yielding 2,5-diamino-6-ribitylamino-4(3H)-pyrimidinone 5'-phosphate.</text>
</comment>
<keyword evidence="13" id="KW-0812">Transmembrane</keyword>
<evidence type="ECO:0000256" key="12">
    <source>
        <dbReference type="ARBA" id="ARBA00049020"/>
    </source>
</evidence>
<dbReference type="Gene3D" id="3.40.430.10">
    <property type="entry name" value="Dihydrofolate Reductase, subunit A"/>
    <property type="match status" value="1"/>
</dbReference>
<name>A0A8K0JUE3_9TREE</name>
<dbReference type="EC" id="1.1.1.302" evidence="4"/>
<dbReference type="InterPro" id="IPR050765">
    <property type="entry name" value="Riboflavin_Biosynth_HTPR"/>
</dbReference>
<evidence type="ECO:0000256" key="8">
    <source>
        <dbReference type="ARBA" id="ARBA00023002"/>
    </source>
</evidence>
<comment type="similarity">
    <text evidence="3">Belongs to the HTP reductase family.</text>
</comment>
<comment type="catalytic activity">
    <reaction evidence="12">
        <text>2,5-diamino-6-(1-D-ribitylamino)pyrimidin-4(3H)-one 5'-phosphate + NADP(+) = 2,5-diamino-6-(1-D-ribosylamino)pyrimidin-4(3H)-one 5'-phosphate + NADPH + H(+)</text>
        <dbReference type="Rhea" id="RHEA:27278"/>
        <dbReference type="ChEBI" id="CHEBI:15378"/>
        <dbReference type="ChEBI" id="CHEBI:57783"/>
        <dbReference type="ChEBI" id="CHEBI:58349"/>
        <dbReference type="ChEBI" id="CHEBI:58890"/>
        <dbReference type="ChEBI" id="CHEBI:59545"/>
        <dbReference type="EC" id="1.1.1.302"/>
    </reaction>
</comment>
<keyword evidence="13" id="KW-1133">Transmembrane helix</keyword>
<feature type="transmembrane region" description="Helical" evidence="13">
    <location>
        <begin position="192"/>
        <end position="208"/>
    </location>
</feature>
<reference evidence="15" key="1">
    <citation type="submission" date="2020-04" db="EMBL/GenBank/DDBJ databases">
        <title>Analysis of mating type loci in Filobasidium floriforme.</title>
        <authorList>
            <person name="Nowrousian M."/>
        </authorList>
    </citation>
    <scope>NUCLEOTIDE SEQUENCE</scope>
    <source>
        <strain evidence="15">CBS 6242</strain>
    </source>
</reference>
<evidence type="ECO:0000259" key="14">
    <source>
        <dbReference type="Pfam" id="PF01872"/>
    </source>
</evidence>
<evidence type="ECO:0000256" key="5">
    <source>
        <dbReference type="ARBA" id="ARBA00015035"/>
    </source>
</evidence>
<evidence type="ECO:0000256" key="9">
    <source>
        <dbReference type="ARBA" id="ARBA00030073"/>
    </source>
</evidence>
<dbReference type="SUPFAM" id="SSF53597">
    <property type="entry name" value="Dihydrofolate reductase-like"/>
    <property type="match status" value="1"/>
</dbReference>
<feature type="transmembrane region" description="Helical" evidence="13">
    <location>
        <begin position="158"/>
        <end position="180"/>
    </location>
</feature>
<evidence type="ECO:0000313" key="16">
    <source>
        <dbReference type="Proteomes" id="UP000812966"/>
    </source>
</evidence>
<dbReference type="InterPro" id="IPR024072">
    <property type="entry name" value="DHFR-like_dom_sf"/>
</dbReference>
<evidence type="ECO:0000313" key="15">
    <source>
        <dbReference type="EMBL" id="KAG7562991.1"/>
    </source>
</evidence>
<keyword evidence="8" id="KW-0560">Oxidoreductase</keyword>
<evidence type="ECO:0000256" key="1">
    <source>
        <dbReference type="ARBA" id="ARBA00003555"/>
    </source>
</evidence>
<keyword evidence="13" id="KW-0472">Membrane</keyword>
<comment type="catalytic activity">
    <reaction evidence="11">
        <text>2,5-diamino-6-(1-D-ribitylamino)pyrimidin-4(3H)-one 5'-phosphate + NAD(+) = 2,5-diamino-6-(1-D-ribosylamino)pyrimidin-4(3H)-one 5'-phosphate + NADH + H(+)</text>
        <dbReference type="Rhea" id="RHEA:27274"/>
        <dbReference type="ChEBI" id="CHEBI:15378"/>
        <dbReference type="ChEBI" id="CHEBI:57540"/>
        <dbReference type="ChEBI" id="CHEBI:57945"/>
        <dbReference type="ChEBI" id="CHEBI:58890"/>
        <dbReference type="ChEBI" id="CHEBI:59545"/>
        <dbReference type="EC" id="1.1.1.302"/>
    </reaction>
</comment>
<protein>
    <recommendedName>
        <fullName evidence="5">2,5-diamino-6-ribosylamino-4(3H)-pyrimidinone 5'-phosphate reductase</fullName>
        <ecNumber evidence="4">1.1.1.302</ecNumber>
    </recommendedName>
    <alternativeName>
        <fullName evidence="10">2,5-diamino-6-(5-phospho-D-ribosylamino)pyrimidin-4(3H)-one reductase</fullName>
    </alternativeName>
    <alternativeName>
        <fullName evidence="9">2,5-diamino-6-ribitylamino-4(3H)-pyrimidinone 5'-phosphate synthase</fullName>
    </alternativeName>
</protein>
<dbReference type="Pfam" id="PF01872">
    <property type="entry name" value="RibD_C"/>
    <property type="match status" value="1"/>
</dbReference>